<evidence type="ECO:0000256" key="3">
    <source>
        <dbReference type="ARBA" id="ARBA00013368"/>
    </source>
</evidence>
<dbReference type="EMBL" id="SPQB01000057">
    <property type="protein sequence ID" value="TFU30579.1"/>
    <property type="molecule type" value="Genomic_DNA"/>
</dbReference>
<dbReference type="PANTHER" id="PTHR32114:SF2">
    <property type="entry name" value="ABC TRANSPORTER ABCH.3"/>
    <property type="match status" value="1"/>
</dbReference>
<dbReference type="RefSeq" id="WP_135115519.1">
    <property type="nucleotide sequence ID" value="NZ_JADGLL010000057.1"/>
</dbReference>
<sequence length="997" mass="107647">MRIHRIEIEGFGPFRGRQTVDLDAYAGDGIFLISGRTGAGKSSILDAICFALYGSAPRYEDGEKRLRSDHAEPEDPTEVALEFTTGGRTWRIERSPEFSRPKKRGEGLTPQKAEARMYERVGDEWIGRAARPVDVATLVDEVIGLTQQQFLQVILLAQGRFARFLLAKNDERQALLRTLFGTKRFEEYEKALDERRKEAEARVAHQSQSLGAQLDQAGEAARGLIDPLEGTPSLEERIGWIGRAALRSRHLAEEADAVQQQATKALAAAEAVHTERTTQRDKQQRRDTARITLAGLEERAAEIAALRAERDAAQRAEPVRAAKDAAGKALLALNSANDALDDARRAWEDADQDDADAPALDEFVAEAQQRIGGWRPLSDIEARLEADARAIETLRTQAEDAARRAAELDERAAALPEERKRIEQAIDRATHAAATLESLTQNVAQLADQLAAARSLTRLADDQRAAFDALQQAKKRKDDAEAHHADLQARRFAGMAGELATALVDGEACAVCGSTSHPARAVLGEDAVSADDVDRADAARREAVAAYEAANTAYAEADRAHADRLKDSGDRTVDELTADLDAKREELKAAEAATAEKERLAAERTALDAEEQRNDAQRTALIAERSDLEARATAAAAQLDKDRAAVAEARGSADSVGDRIRAEQQLVALATAYAEAQREAARAEKAAVDAAEALERAVEEAGFADAAEAIAALRGAAERASLDTRIQEHDTALAATRSTLLELELEVLPEDPIDTDESAEAVAAAKAAWADAVREHSTAGERARTLEAAAERIEAAHAQIAELAAEAEQIKRLADTVAGRANNSKRMKLETFVLAAELEEIVAAANLRLSEMSAGRYRLQHTDALAARGAASGLGLEVMDQFTGRARPAHSLSGGETFLASLALALGLAEVVTSRAGGIRLDTLFIDEGFGSLDAETLDTAMRTLDELRQGGRTVGVISHVETMKEQIPAQLRVEQTPQGWSRVIQDGVRPELSTTV</sequence>
<comment type="similarity">
    <text evidence="1">Belongs to the SMC family. SbcC subfamily.</text>
</comment>
<evidence type="ECO:0000313" key="8">
    <source>
        <dbReference type="Proteomes" id="UP000298358"/>
    </source>
</evidence>
<dbReference type="Proteomes" id="UP000298358">
    <property type="component" value="Unassembled WGS sequence"/>
</dbReference>
<proteinExistence type="inferred from homology"/>
<keyword evidence="4" id="KW-0175">Coiled coil</keyword>
<feature type="coiled-coil region" evidence="4">
    <location>
        <begin position="573"/>
        <end position="619"/>
    </location>
</feature>
<dbReference type="PANTHER" id="PTHR32114">
    <property type="entry name" value="ABC TRANSPORTER ABCH.3"/>
    <property type="match status" value="1"/>
</dbReference>
<dbReference type="GO" id="GO:0016887">
    <property type="term" value="F:ATP hydrolysis activity"/>
    <property type="evidence" value="ECO:0007669"/>
    <property type="project" value="InterPro"/>
</dbReference>
<evidence type="ECO:0000256" key="1">
    <source>
        <dbReference type="ARBA" id="ARBA00006930"/>
    </source>
</evidence>
<evidence type="ECO:0000256" key="4">
    <source>
        <dbReference type="SAM" id="Coils"/>
    </source>
</evidence>
<dbReference type="InterPro" id="IPR038729">
    <property type="entry name" value="Rad50/SbcC_AAA"/>
</dbReference>
<reference evidence="7 8" key="1">
    <citation type="submission" date="2019-03" db="EMBL/GenBank/DDBJ databases">
        <title>Diversity of the mouse oral microbiome.</title>
        <authorList>
            <person name="Joseph S."/>
            <person name="Aduse-Opoku J."/>
            <person name="Curtis M."/>
            <person name="Wade W."/>
            <person name="Hashim A."/>
        </authorList>
    </citation>
    <scope>NUCLEOTIDE SEQUENCE [LARGE SCALE GENOMIC DNA]</scope>
    <source>
        <strain evidence="7 8">P1012</strain>
    </source>
</reference>
<dbReference type="GO" id="GO:0006302">
    <property type="term" value="P:double-strand break repair"/>
    <property type="evidence" value="ECO:0007669"/>
    <property type="project" value="InterPro"/>
</dbReference>
<name>A0A4Y9FQK7_9MICO</name>
<keyword evidence="8" id="KW-1185">Reference proteome</keyword>
<evidence type="ECO:0000256" key="5">
    <source>
        <dbReference type="SAM" id="MobiDB-lite"/>
    </source>
</evidence>
<evidence type="ECO:0000313" key="7">
    <source>
        <dbReference type="EMBL" id="TFU30579.1"/>
    </source>
</evidence>
<dbReference type="SUPFAM" id="SSF52540">
    <property type="entry name" value="P-loop containing nucleoside triphosphate hydrolases"/>
    <property type="match status" value="1"/>
</dbReference>
<protein>
    <recommendedName>
        <fullName evidence="3">Nuclease SbcCD subunit C</fullName>
    </recommendedName>
</protein>
<dbReference type="Pfam" id="PF13558">
    <property type="entry name" value="SbcC_Walker_B"/>
    <property type="match status" value="1"/>
</dbReference>
<feature type="compositionally biased region" description="Basic and acidic residues" evidence="5">
    <location>
        <begin position="272"/>
        <end position="287"/>
    </location>
</feature>
<gene>
    <name evidence="7" type="ORF">E4U02_14435</name>
</gene>
<feature type="domain" description="Rad50/SbcC-type AAA" evidence="6">
    <location>
        <begin position="5"/>
        <end position="201"/>
    </location>
</feature>
<dbReference type="Pfam" id="PF13476">
    <property type="entry name" value="AAA_23"/>
    <property type="match status" value="1"/>
</dbReference>
<dbReference type="InterPro" id="IPR027417">
    <property type="entry name" value="P-loop_NTPase"/>
</dbReference>
<feature type="coiled-coil region" evidence="4">
    <location>
        <begin position="377"/>
        <end position="490"/>
    </location>
</feature>
<evidence type="ECO:0000256" key="2">
    <source>
        <dbReference type="ARBA" id="ARBA00011322"/>
    </source>
</evidence>
<comment type="caution">
    <text evidence="7">The sequence shown here is derived from an EMBL/GenBank/DDBJ whole genome shotgun (WGS) entry which is preliminary data.</text>
</comment>
<feature type="coiled-coil region" evidence="4">
    <location>
        <begin position="296"/>
        <end position="353"/>
    </location>
</feature>
<dbReference type="Gene3D" id="3.40.50.300">
    <property type="entry name" value="P-loop containing nucleotide triphosphate hydrolases"/>
    <property type="match status" value="2"/>
</dbReference>
<feature type="coiled-coil region" evidence="4">
    <location>
        <begin position="786"/>
        <end position="813"/>
    </location>
</feature>
<feature type="region of interest" description="Disordered" evidence="5">
    <location>
        <begin position="268"/>
        <end position="287"/>
    </location>
</feature>
<feature type="coiled-coil region" evidence="4">
    <location>
        <begin position="659"/>
        <end position="700"/>
    </location>
</feature>
<comment type="subunit">
    <text evidence="2">Heterodimer of SbcC and SbcD.</text>
</comment>
<dbReference type="AlphaFoldDB" id="A0A4Y9FQK7"/>
<accession>A0A4Y9FQK7</accession>
<organism evidence="7 8">
    <name type="scientific">Microbacterium paludicola</name>
    <dbReference type="NCBI Taxonomy" id="300019"/>
    <lineage>
        <taxon>Bacteria</taxon>
        <taxon>Bacillati</taxon>
        <taxon>Actinomycetota</taxon>
        <taxon>Actinomycetes</taxon>
        <taxon>Micrococcales</taxon>
        <taxon>Microbacteriaceae</taxon>
        <taxon>Microbacterium</taxon>
    </lineage>
</organism>
<evidence type="ECO:0000259" key="6">
    <source>
        <dbReference type="Pfam" id="PF13476"/>
    </source>
</evidence>
<dbReference type="OrthoDB" id="9795626at2"/>